<keyword evidence="2" id="KW-0813">Transport</keyword>
<comment type="similarity">
    <text evidence="1">Belongs to the bacterial solute-binding protein 3 family.</text>
</comment>
<dbReference type="RefSeq" id="WP_187717170.1">
    <property type="nucleotide sequence ID" value="NZ_JACTAH010000001.1"/>
</dbReference>
<dbReference type="SUPFAM" id="SSF53850">
    <property type="entry name" value="Periplasmic binding protein-like II"/>
    <property type="match status" value="1"/>
</dbReference>
<feature type="domain" description="Solute-binding protein family 3/N-terminal" evidence="4">
    <location>
        <begin position="30"/>
        <end position="252"/>
    </location>
</feature>
<sequence>MRLALVLGTAVPAGGMAADDTLAAVRERGAVRCAVDGTPGFGGLDREGQPAGVDVAFCRAVAAAVLGDAQAVRIERISTANKFQALVGDEVDIAFGMATWTLTRDAALGVRFVAPVFHDGQALMAWTDTPLRSLTDAAGKRVCVQSGTTSAANLADVSRVRGLALQLVESPSTEMRLQRFLRRDCELISGDRAELAAVRATRTPDPARWQILDETFSREPLGPYVRAGDERWFGIVRWVINATLIAEVYGIDSGSVGKVDEHTASGEVRMLAGRDPTSGAALGLGSDWARNVIAQVGNYAEIFARSVGRESALGLERGPNALWRDGGLFFPPPLR</sequence>
<keyword evidence="6" id="KW-1185">Reference proteome</keyword>
<evidence type="ECO:0000313" key="6">
    <source>
        <dbReference type="Proteomes" id="UP000603602"/>
    </source>
</evidence>
<keyword evidence="3" id="KW-0732">Signal</keyword>
<dbReference type="Gene3D" id="3.40.190.10">
    <property type="entry name" value="Periplasmic binding protein-like II"/>
    <property type="match status" value="2"/>
</dbReference>
<reference evidence="6" key="1">
    <citation type="submission" date="2023-07" db="EMBL/GenBank/DDBJ databases">
        <title>Thauera sp. CAU 1555 isolated from sand of Yaerae Beach.</title>
        <authorList>
            <person name="Kim W."/>
        </authorList>
    </citation>
    <scope>NUCLEOTIDE SEQUENCE [LARGE SCALE GENOMIC DNA]</scope>
    <source>
        <strain evidence="6">CAU 1555</strain>
    </source>
</reference>
<dbReference type="PANTHER" id="PTHR30085:SF7">
    <property type="entry name" value="AMINO-ACID ABC TRANSPORTER-BINDING PROTEIN YHDW-RELATED"/>
    <property type="match status" value="1"/>
</dbReference>
<name>A0ABR9B7P0_9RHOO</name>
<dbReference type="Proteomes" id="UP000603602">
    <property type="component" value="Unassembled WGS sequence"/>
</dbReference>
<dbReference type="InterPro" id="IPR051455">
    <property type="entry name" value="Bact_solute-bind_prot3"/>
</dbReference>
<accession>A0ABR9B7P0</accession>
<protein>
    <submittedName>
        <fullName evidence="5">Amino acid ABC transporter substrate-binding protein</fullName>
    </submittedName>
</protein>
<dbReference type="Pfam" id="PF00497">
    <property type="entry name" value="SBP_bac_3"/>
    <property type="match status" value="1"/>
</dbReference>
<evidence type="ECO:0000256" key="2">
    <source>
        <dbReference type="ARBA" id="ARBA00022448"/>
    </source>
</evidence>
<dbReference type="CDD" id="cd13692">
    <property type="entry name" value="PBP2_BztA"/>
    <property type="match status" value="1"/>
</dbReference>
<evidence type="ECO:0000313" key="5">
    <source>
        <dbReference type="EMBL" id="MBD8502383.1"/>
    </source>
</evidence>
<evidence type="ECO:0000256" key="1">
    <source>
        <dbReference type="ARBA" id="ARBA00010333"/>
    </source>
</evidence>
<proteinExistence type="inferred from homology"/>
<comment type="caution">
    <text evidence="5">The sequence shown here is derived from an EMBL/GenBank/DDBJ whole genome shotgun (WGS) entry which is preliminary data.</text>
</comment>
<organism evidence="5 6">
    <name type="scientific">Thauera sedimentorum</name>
    <dbReference type="NCBI Taxonomy" id="2767595"/>
    <lineage>
        <taxon>Bacteria</taxon>
        <taxon>Pseudomonadati</taxon>
        <taxon>Pseudomonadota</taxon>
        <taxon>Betaproteobacteria</taxon>
        <taxon>Rhodocyclales</taxon>
        <taxon>Zoogloeaceae</taxon>
        <taxon>Thauera</taxon>
    </lineage>
</organism>
<dbReference type="EMBL" id="JACYTO010000001">
    <property type="protein sequence ID" value="MBD8502383.1"/>
    <property type="molecule type" value="Genomic_DNA"/>
</dbReference>
<evidence type="ECO:0000256" key="3">
    <source>
        <dbReference type="ARBA" id="ARBA00022729"/>
    </source>
</evidence>
<evidence type="ECO:0000259" key="4">
    <source>
        <dbReference type="SMART" id="SM00062"/>
    </source>
</evidence>
<dbReference type="InterPro" id="IPR001638">
    <property type="entry name" value="Solute-binding_3/MltF_N"/>
</dbReference>
<dbReference type="SMART" id="SM00062">
    <property type="entry name" value="PBPb"/>
    <property type="match status" value="1"/>
</dbReference>
<dbReference type="PANTHER" id="PTHR30085">
    <property type="entry name" value="AMINO ACID ABC TRANSPORTER PERMEASE"/>
    <property type="match status" value="1"/>
</dbReference>
<gene>
    <name evidence="5" type="ORF">IFO67_05765</name>
</gene>